<name>A0A7J5BMI2_9MICO</name>
<dbReference type="PANTHER" id="PTHR33164:SF43">
    <property type="entry name" value="HTH-TYPE TRANSCRIPTIONAL REPRESSOR YETL"/>
    <property type="match status" value="1"/>
</dbReference>
<accession>A0A7J5BMI2</accession>
<dbReference type="Gene3D" id="1.10.10.10">
    <property type="entry name" value="Winged helix-like DNA-binding domain superfamily/Winged helix DNA-binding domain"/>
    <property type="match status" value="1"/>
</dbReference>
<dbReference type="AlphaFoldDB" id="A0A7J5BMI2"/>
<dbReference type="SUPFAM" id="SSF46785">
    <property type="entry name" value="Winged helix' DNA-binding domain"/>
    <property type="match status" value="1"/>
</dbReference>
<dbReference type="OrthoDB" id="162531at2"/>
<proteinExistence type="predicted"/>
<dbReference type="InterPro" id="IPR000835">
    <property type="entry name" value="HTH_MarR-typ"/>
</dbReference>
<dbReference type="InterPro" id="IPR036388">
    <property type="entry name" value="WH-like_DNA-bd_sf"/>
</dbReference>
<dbReference type="InterPro" id="IPR039422">
    <property type="entry name" value="MarR/SlyA-like"/>
</dbReference>
<dbReference type="GO" id="GO:0006950">
    <property type="term" value="P:response to stress"/>
    <property type="evidence" value="ECO:0007669"/>
    <property type="project" value="TreeGrafter"/>
</dbReference>
<dbReference type="EMBL" id="WBJZ01000031">
    <property type="protein sequence ID" value="KAB1652403.1"/>
    <property type="molecule type" value="Genomic_DNA"/>
</dbReference>
<dbReference type="Pfam" id="PF12802">
    <property type="entry name" value="MarR_2"/>
    <property type="match status" value="1"/>
</dbReference>
<dbReference type="RefSeq" id="WP_158042069.1">
    <property type="nucleotide sequence ID" value="NZ_JACCFV010000001.1"/>
</dbReference>
<gene>
    <name evidence="2" type="ORF">F8O01_16835</name>
</gene>
<dbReference type="GO" id="GO:0003700">
    <property type="term" value="F:DNA-binding transcription factor activity"/>
    <property type="evidence" value="ECO:0007669"/>
    <property type="project" value="InterPro"/>
</dbReference>
<comment type="caution">
    <text evidence="2">The sequence shown here is derived from an EMBL/GenBank/DDBJ whole genome shotgun (WGS) entry which is preliminary data.</text>
</comment>
<feature type="domain" description="HTH marR-type" evidence="1">
    <location>
        <begin position="22"/>
        <end position="123"/>
    </location>
</feature>
<dbReference type="SMART" id="SM00347">
    <property type="entry name" value="HTH_MARR"/>
    <property type="match status" value="1"/>
</dbReference>
<reference evidence="2 3" key="1">
    <citation type="submission" date="2019-09" db="EMBL/GenBank/DDBJ databases">
        <title>Phylogeny of genus Pseudoclavibacter and closely related genus.</title>
        <authorList>
            <person name="Li Y."/>
        </authorList>
    </citation>
    <scope>NUCLEOTIDE SEQUENCE [LARGE SCALE GENOMIC DNA]</scope>
    <source>
        <strain evidence="2 3">DSM 23821</strain>
    </source>
</reference>
<evidence type="ECO:0000313" key="2">
    <source>
        <dbReference type="EMBL" id="KAB1652403.1"/>
    </source>
</evidence>
<sequence length="148" mass="16076">MRAADLHRLARELREIALRATENTGDDRINAGELAVLEDIARHPHSAINEVTRRTGLAQSLVSRITRAMADAGAVIIEPDPSDRRKVRVSLDEATRAAALDRADNPATEAIAAAVPTLTDEQRASLEHHLAEAANLLYLAAEEEQSDD</sequence>
<organism evidence="2 3">
    <name type="scientific">Pseudoclavibacter chungangensis</name>
    <dbReference type="NCBI Taxonomy" id="587635"/>
    <lineage>
        <taxon>Bacteria</taxon>
        <taxon>Bacillati</taxon>
        <taxon>Actinomycetota</taxon>
        <taxon>Actinomycetes</taxon>
        <taxon>Micrococcales</taxon>
        <taxon>Microbacteriaceae</taxon>
        <taxon>Pseudoclavibacter</taxon>
    </lineage>
</organism>
<keyword evidence="3" id="KW-1185">Reference proteome</keyword>
<dbReference type="PANTHER" id="PTHR33164">
    <property type="entry name" value="TRANSCRIPTIONAL REGULATOR, MARR FAMILY"/>
    <property type="match status" value="1"/>
</dbReference>
<dbReference type="Proteomes" id="UP000467240">
    <property type="component" value="Unassembled WGS sequence"/>
</dbReference>
<protein>
    <submittedName>
        <fullName evidence="2">MarR family transcriptional regulator</fullName>
    </submittedName>
</protein>
<evidence type="ECO:0000313" key="3">
    <source>
        <dbReference type="Proteomes" id="UP000467240"/>
    </source>
</evidence>
<dbReference type="InterPro" id="IPR036390">
    <property type="entry name" value="WH_DNA-bd_sf"/>
</dbReference>
<evidence type="ECO:0000259" key="1">
    <source>
        <dbReference type="SMART" id="SM00347"/>
    </source>
</evidence>